<dbReference type="PANTHER" id="PTHR43658">
    <property type="entry name" value="SHORT-CHAIN DEHYDROGENASE/REDUCTASE"/>
    <property type="match status" value="1"/>
</dbReference>
<accession>A0A8J1XUU6</accession>
<dbReference type="OrthoDB" id="47007at2759"/>
<dbReference type="EMBL" id="CAIIXF020000006">
    <property type="protein sequence ID" value="CAH1787399.1"/>
    <property type="molecule type" value="Genomic_DNA"/>
</dbReference>
<evidence type="ECO:0000313" key="3">
    <source>
        <dbReference type="Proteomes" id="UP000749559"/>
    </source>
</evidence>
<dbReference type="PANTHER" id="PTHR43658:SF8">
    <property type="entry name" value="17-BETA-HYDROXYSTEROID DEHYDROGENASE 14-RELATED"/>
    <property type="match status" value="1"/>
</dbReference>
<dbReference type="Pfam" id="PF13561">
    <property type="entry name" value="adh_short_C2"/>
    <property type="match status" value="1"/>
</dbReference>
<dbReference type="GO" id="GO:0006706">
    <property type="term" value="P:steroid catabolic process"/>
    <property type="evidence" value="ECO:0007669"/>
    <property type="project" value="TreeGrafter"/>
</dbReference>
<dbReference type="AlphaFoldDB" id="A0A8J1XUU6"/>
<comment type="caution">
    <text evidence="2">The sequence shown here is derived from an EMBL/GenBank/DDBJ whole genome shotgun (WGS) entry which is preliminary data.</text>
</comment>
<evidence type="ECO:0000256" key="1">
    <source>
        <dbReference type="ARBA" id="ARBA00023002"/>
    </source>
</evidence>
<keyword evidence="1" id="KW-0560">Oxidoreductase</keyword>
<dbReference type="InterPro" id="IPR036291">
    <property type="entry name" value="NAD(P)-bd_dom_sf"/>
</dbReference>
<dbReference type="SUPFAM" id="SSF51735">
    <property type="entry name" value="NAD(P)-binding Rossmann-fold domains"/>
    <property type="match status" value="1"/>
</dbReference>
<proteinExistence type="predicted"/>
<dbReference type="Gene3D" id="3.40.50.720">
    <property type="entry name" value="NAD(P)-binding Rossmann-like Domain"/>
    <property type="match status" value="1"/>
</dbReference>
<reference evidence="2" key="1">
    <citation type="submission" date="2022-03" db="EMBL/GenBank/DDBJ databases">
        <authorList>
            <person name="Martin C."/>
        </authorList>
    </citation>
    <scope>NUCLEOTIDE SEQUENCE</scope>
</reference>
<sequence>MEGGSRYKDKVAIITGGSKGIGEGCVRVFVRNGAKVVFCARGEKEGKALEEEVNKTGPGESLFLKCDVSKEDEIKNVVDITVEKFGRIDCLINNAGTHPSHKPIDDFSGEDFRNLLNINVVNYFLFSKFALPELRKVKGNIIMDSSLVAQIGQLGAVTYVSTKGAITSMCRALAIDEAKYEVRVNSFSPGNIWTPLWAAGAASSSDEKATIEGGKNAQLLGRFGTIEEAGQLCLFLAAEATFCTGLDIPLSGGAELNYGNKNRLGTGGNIYG</sequence>
<organism evidence="2 3">
    <name type="scientific">Owenia fusiformis</name>
    <name type="common">Polychaete worm</name>
    <dbReference type="NCBI Taxonomy" id="6347"/>
    <lineage>
        <taxon>Eukaryota</taxon>
        <taxon>Metazoa</taxon>
        <taxon>Spiralia</taxon>
        <taxon>Lophotrochozoa</taxon>
        <taxon>Annelida</taxon>
        <taxon>Polychaeta</taxon>
        <taxon>Sedentaria</taxon>
        <taxon>Canalipalpata</taxon>
        <taxon>Sabellida</taxon>
        <taxon>Oweniida</taxon>
        <taxon>Oweniidae</taxon>
        <taxon>Owenia</taxon>
    </lineage>
</organism>
<protein>
    <submittedName>
        <fullName evidence="2">Uncharacterized protein</fullName>
    </submittedName>
</protein>
<dbReference type="GO" id="GO:0004303">
    <property type="term" value="F:estradiol 17-beta-dehydrogenase [NAD(P)+] activity"/>
    <property type="evidence" value="ECO:0007669"/>
    <property type="project" value="TreeGrafter"/>
</dbReference>
<dbReference type="PRINTS" id="PR00081">
    <property type="entry name" value="GDHRDH"/>
</dbReference>
<name>A0A8J1XUU6_OWEFU</name>
<dbReference type="GO" id="GO:0005829">
    <property type="term" value="C:cytosol"/>
    <property type="evidence" value="ECO:0007669"/>
    <property type="project" value="TreeGrafter"/>
</dbReference>
<dbReference type="PROSITE" id="PS00061">
    <property type="entry name" value="ADH_SHORT"/>
    <property type="match status" value="1"/>
</dbReference>
<evidence type="ECO:0000313" key="2">
    <source>
        <dbReference type="EMBL" id="CAH1787399.1"/>
    </source>
</evidence>
<dbReference type="InterPro" id="IPR002347">
    <property type="entry name" value="SDR_fam"/>
</dbReference>
<keyword evidence="3" id="KW-1185">Reference proteome</keyword>
<dbReference type="FunFam" id="3.40.50.720:FF:000084">
    <property type="entry name" value="Short-chain dehydrogenase reductase"/>
    <property type="match status" value="1"/>
</dbReference>
<dbReference type="InterPro" id="IPR020904">
    <property type="entry name" value="Sc_DH/Rdtase_CS"/>
</dbReference>
<dbReference type="Proteomes" id="UP000749559">
    <property type="component" value="Unassembled WGS sequence"/>
</dbReference>
<dbReference type="PRINTS" id="PR00080">
    <property type="entry name" value="SDRFAMILY"/>
</dbReference>
<gene>
    <name evidence="2" type="ORF">OFUS_LOCUS13109</name>
</gene>